<keyword evidence="16" id="KW-1185">Reference proteome</keyword>
<keyword evidence="5" id="KW-0808">Transferase</keyword>
<keyword evidence="11" id="KW-1208">Phospholipid metabolism</keyword>
<organism evidence="15 16">
    <name type="scientific">Intoshia linei</name>
    <dbReference type="NCBI Taxonomy" id="1819745"/>
    <lineage>
        <taxon>Eukaryota</taxon>
        <taxon>Metazoa</taxon>
        <taxon>Spiralia</taxon>
        <taxon>Lophotrochozoa</taxon>
        <taxon>Mesozoa</taxon>
        <taxon>Orthonectida</taxon>
        <taxon>Rhopaluridae</taxon>
        <taxon>Intoshia</taxon>
    </lineage>
</organism>
<evidence type="ECO:0000256" key="2">
    <source>
        <dbReference type="ARBA" id="ARBA00005189"/>
    </source>
</evidence>
<feature type="domain" description="Phospholipid/glycerol acyltransferase" evidence="14">
    <location>
        <begin position="23"/>
        <end position="104"/>
    </location>
</feature>
<evidence type="ECO:0000256" key="6">
    <source>
        <dbReference type="ARBA" id="ARBA00022692"/>
    </source>
</evidence>
<evidence type="ECO:0000256" key="8">
    <source>
        <dbReference type="ARBA" id="ARBA00023098"/>
    </source>
</evidence>
<keyword evidence="10" id="KW-0594">Phospholipid biosynthesis</keyword>
<keyword evidence="6" id="KW-0812">Transmembrane</keyword>
<accession>A0A177B744</accession>
<dbReference type="EMBL" id="LWCA01000313">
    <property type="protein sequence ID" value="OAF69244.1"/>
    <property type="molecule type" value="Genomic_DNA"/>
</dbReference>
<reference evidence="15 16" key="1">
    <citation type="submission" date="2016-04" db="EMBL/GenBank/DDBJ databases">
        <title>The genome of Intoshia linei affirms orthonectids as highly simplified spiralians.</title>
        <authorList>
            <person name="Mikhailov K.V."/>
            <person name="Slusarev G.S."/>
            <person name="Nikitin M.A."/>
            <person name="Logacheva M.D."/>
            <person name="Penin A."/>
            <person name="Aleoshin V."/>
            <person name="Panchin Y.V."/>
        </authorList>
    </citation>
    <scope>NUCLEOTIDE SEQUENCE [LARGE SCALE GENOMIC DNA]</scope>
    <source>
        <strain evidence="15">Intl2013</strain>
        <tissue evidence="15">Whole animal</tissue>
    </source>
</reference>
<dbReference type="GO" id="GO:0019432">
    <property type="term" value="P:triglyceride biosynthetic process"/>
    <property type="evidence" value="ECO:0007669"/>
    <property type="project" value="TreeGrafter"/>
</dbReference>
<comment type="similarity">
    <text evidence="3">Belongs to the 1-acyl-sn-glycerol-3-phosphate acyltransferase family.</text>
</comment>
<keyword evidence="8" id="KW-0443">Lipid metabolism</keyword>
<evidence type="ECO:0000256" key="11">
    <source>
        <dbReference type="ARBA" id="ARBA00023264"/>
    </source>
</evidence>
<name>A0A177B744_9BILA</name>
<comment type="caution">
    <text evidence="15">The sequence shown here is derived from an EMBL/GenBank/DDBJ whole genome shotgun (WGS) entry which is preliminary data.</text>
</comment>
<evidence type="ECO:0000259" key="14">
    <source>
        <dbReference type="Pfam" id="PF01553"/>
    </source>
</evidence>
<dbReference type="OrthoDB" id="10051137at2759"/>
<evidence type="ECO:0000313" key="16">
    <source>
        <dbReference type="Proteomes" id="UP000078046"/>
    </source>
</evidence>
<keyword evidence="9" id="KW-0472">Membrane</keyword>
<evidence type="ECO:0000256" key="7">
    <source>
        <dbReference type="ARBA" id="ARBA00022989"/>
    </source>
</evidence>
<dbReference type="Proteomes" id="UP000078046">
    <property type="component" value="Unassembled WGS sequence"/>
</dbReference>
<proteinExistence type="inferred from homology"/>
<dbReference type="InterPro" id="IPR045252">
    <property type="entry name" value="LPCAT1-like"/>
</dbReference>
<evidence type="ECO:0000256" key="9">
    <source>
        <dbReference type="ARBA" id="ARBA00023136"/>
    </source>
</evidence>
<evidence type="ECO:0000256" key="1">
    <source>
        <dbReference type="ARBA" id="ARBA00004370"/>
    </source>
</evidence>
<keyword evidence="4" id="KW-0444">Lipid biosynthesis</keyword>
<evidence type="ECO:0000256" key="12">
    <source>
        <dbReference type="ARBA" id="ARBA00023315"/>
    </source>
</evidence>
<dbReference type="GO" id="GO:0004366">
    <property type="term" value="F:glycerol-3-phosphate O-acyltransferase activity"/>
    <property type="evidence" value="ECO:0007669"/>
    <property type="project" value="TreeGrafter"/>
</dbReference>
<dbReference type="GO" id="GO:0016020">
    <property type="term" value="C:membrane"/>
    <property type="evidence" value="ECO:0007669"/>
    <property type="project" value="UniProtKB-SubCell"/>
</dbReference>
<dbReference type="CDD" id="cd07991">
    <property type="entry name" value="LPLAT_LPCAT1-like"/>
    <property type="match status" value="1"/>
</dbReference>
<comment type="pathway">
    <text evidence="2">Lipid metabolism.</text>
</comment>
<dbReference type="GO" id="GO:0005783">
    <property type="term" value="C:endoplasmic reticulum"/>
    <property type="evidence" value="ECO:0007669"/>
    <property type="project" value="TreeGrafter"/>
</dbReference>
<evidence type="ECO:0000256" key="13">
    <source>
        <dbReference type="ARBA" id="ARBA00025707"/>
    </source>
</evidence>
<gene>
    <name evidence="15" type="ORF">A3Q56_03020</name>
</gene>
<comment type="pathway">
    <text evidence="13">Phospholipid metabolism.</text>
</comment>
<sequence length="188" mass="21748">MSFAGIFSPKMWTKMFKYYSNDSKKRLVIGQSHSGFTGFMQRILSLGQDNIWFERSENQDRNVVQNRLKDHVSGGLKSPILIFPEGTCINNTSTMMFKKGCFTVGGYDPRFADPFWDSSRQSMIKHILMIFTSWALVCDIYYLPPMQKLDSETDIEFAQRVKRVISLQGGFVDLGWDGMLKRKEIKKL</sequence>
<keyword evidence="7" id="KW-1133">Transmembrane helix</keyword>
<dbReference type="AlphaFoldDB" id="A0A177B744"/>
<dbReference type="PANTHER" id="PTHR23063">
    <property type="entry name" value="PHOSPHOLIPID ACYLTRANSFERASE"/>
    <property type="match status" value="1"/>
</dbReference>
<evidence type="ECO:0000256" key="5">
    <source>
        <dbReference type="ARBA" id="ARBA00022679"/>
    </source>
</evidence>
<evidence type="ECO:0000256" key="3">
    <source>
        <dbReference type="ARBA" id="ARBA00008655"/>
    </source>
</evidence>
<dbReference type="InterPro" id="IPR002123">
    <property type="entry name" value="Plipid/glycerol_acylTrfase"/>
</dbReference>
<dbReference type="Pfam" id="PF01553">
    <property type="entry name" value="Acyltransferase"/>
    <property type="match status" value="1"/>
</dbReference>
<evidence type="ECO:0000313" key="15">
    <source>
        <dbReference type="EMBL" id="OAF69244.1"/>
    </source>
</evidence>
<dbReference type="GO" id="GO:0008654">
    <property type="term" value="P:phospholipid biosynthetic process"/>
    <property type="evidence" value="ECO:0007669"/>
    <property type="project" value="UniProtKB-KW"/>
</dbReference>
<evidence type="ECO:0000256" key="10">
    <source>
        <dbReference type="ARBA" id="ARBA00023209"/>
    </source>
</evidence>
<keyword evidence="12" id="KW-0012">Acyltransferase</keyword>
<protein>
    <recommendedName>
        <fullName evidence="14">Phospholipid/glycerol acyltransferase domain-containing protein</fullName>
    </recommendedName>
</protein>
<dbReference type="PANTHER" id="PTHR23063:SF2">
    <property type="entry name" value="GLYCEROL-3-PHOSPHATE ACYLTRANSFERASE 4, ISOFORM D-RELATED"/>
    <property type="match status" value="1"/>
</dbReference>
<evidence type="ECO:0000256" key="4">
    <source>
        <dbReference type="ARBA" id="ARBA00022516"/>
    </source>
</evidence>
<comment type="subcellular location">
    <subcellularLocation>
        <location evidence="1">Membrane</location>
    </subcellularLocation>
</comment>